<proteinExistence type="predicted"/>
<protein>
    <submittedName>
        <fullName evidence="2">Uncharacterized protein</fullName>
    </submittedName>
</protein>
<evidence type="ECO:0000313" key="3">
    <source>
        <dbReference type="Proteomes" id="UP001501116"/>
    </source>
</evidence>
<feature type="transmembrane region" description="Helical" evidence="1">
    <location>
        <begin position="84"/>
        <end position="106"/>
    </location>
</feature>
<evidence type="ECO:0000256" key="1">
    <source>
        <dbReference type="SAM" id="Phobius"/>
    </source>
</evidence>
<keyword evidence="1" id="KW-1133">Transmembrane helix</keyword>
<keyword evidence="1" id="KW-0812">Transmembrane</keyword>
<dbReference type="EMBL" id="BAAANN010000026">
    <property type="protein sequence ID" value="GAA1974931.1"/>
    <property type="molecule type" value="Genomic_DNA"/>
</dbReference>
<feature type="transmembrane region" description="Helical" evidence="1">
    <location>
        <begin position="112"/>
        <end position="141"/>
    </location>
</feature>
<gene>
    <name evidence="2" type="ORF">GCM10009754_57590</name>
</gene>
<evidence type="ECO:0000313" key="2">
    <source>
        <dbReference type="EMBL" id="GAA1974931.1"/>
    </source>
</evidence>
<sequence length="246" mass="27486">MSASLLTVRTRDAGGREWELSRRLSPWRRVIQPINLAFGRYRRYQVVPIGGAEETPRERARRERAIRASERREIREGMMDRGGWWLLAWPALALWQLIAGFCSTVADRASQWFRVVSAVVLLPFALVELIAQLLAGGVLLLARAIGMARSRVDVLAHPQHFEAVHSLTVLSVAGFGAAGKLVEALRQHLARTNQPFEPAKDQYLAGMLAHFGATVEQHVGMSIPDSGAGWDAARAVDDMMDRSRRW</sequence>
<keyword evidence="3" id="KW-1185">Reference proteome</keyword>
<keyword evidence="1" id="KW-0472">Membrane</keyword>
<accession>A0ABN2RU84</accession>
<dbReference type="Proteomes" id="UP001501116">
    <property type="component" value="Unassembled WGS sequence"/>
</dbReference>
<reference evidence="2 3" key="1">
    <citation type="journal article" date="2019" name="Int. J. Syst. Evol. Microbiol.">
        <title>The Global Catalogue of Microorganisms (GCM) 10K type strain sequencing project: providing services to taxonomists for standard genome sequencing and annotation.</title>
        <authorList>
            <consortium name="The Broad Institute Genomics Platform"/>
            <consortium name="The Broad Institute Genome Sequencing Center for Infectious Disease"/>
            <person name="Wu L."/>
            <person name="Ma J."/>
        </authorList>
    </citation>
    <scope>NUCLEOTIDE SEQUENCE [LARGE SCALE GENOMIC DNA]</scope>
    <source>
        <strain evidence="2 3">JCM 14545</strain>
    </source>
</reference>
<name>A0ABN2RU84_9PSEU</name>
<organism evidence="2 3">
    <name type="scientific">Amycolatopsis minnesotensis</name>
    <dbReference type="NCBI Taxonomy" id="337894"/>
    <lineage>
        <taxon>Bacteria</taxon>
        <taxon>Bacillati</taxon>
        <taxon>Actinomycetota</taxon>
        <taxon>Actinomycetes</taxon>
        <taxon>Pseudonocardiales</taxon>
        <taxon>Pseudonocardiaceae</taxon>
        <taxon>Amycolatopsis</taxon>
    </lineage>
</organism>
<comment type="caution">
    <text evidence="2">The sequence shown here is derived from an EMBL/GenBank/DDBJ whole genome shotgun (WGS) entry which is preliminary data.</text>
</comment>